<dbReference type="InterPro" id="IPR053146">
    <property type="entry name" value="QDO-like"/>
</dbReference>
<dbReference type="InterPro" id="IPR013096">
    <property type="entry name" value="Cupin_2"/>
</dbReference>
<comment type="caution">
    <text evidence="2">The sequence shown here is derived from an EMBL/GenBank/DDBJ whole genome shotgun (WGS) entry which is preliminary data.</text>
</comment>
<keyword evidence="3" id="KW-1185">Reference proteome</keyword>
<dbReference type="RefSeq" id="WP_220226784.1">
    <property type="nucleotide sequence ID" value="NZ_JAICBX010000001.1"/>
</dbReference>
<reference evidence="2" key="1">
    <citation type="submission" date="2021-08" db="EMBL/GenBank/DDBJ databases">
        <title>Hoeflea bacterium WL0058 sp. nov., isolated from the sediment.</title>
        <authorList>
            <person name="Wang L."/>
            <person name="Zhang D."/>
        </authorList>
    </citation>
    <scope>NUCLEOTIDE SEQUENCE</scope>
    <source>
        <strain evidence="2">WL0058</strain>
    </source>
</reference>
<evidence type="ECO:0000313" key="2">
    <source>
        <dbReference type="EMBL" id="MBW8636077.1"/>
    </source>
</evidence>
<dbReference type="Pfam" id="PF07883">
    <property type="entry name" value="Cupin_2"/>
    <property type="match status" value="1"/>
</dbReference>
<sequence>MTSIMLAAGEGRRYAMGKLTAVFKADEEETGCRYSASEWWMEPGFEGVGPHSHDENDEIFLVIEGAPEILVGDAWRALEKGAFVRIPANIMHDFRNRSDKKAALFNFFIPGGFERSMPQIVKWFEEQA</sequence>
<dbReference type="InterPro" id="IPR011051">
    <property type="entry name" value="RmlC_Cupin_sf"/>
</dbReference>
<dbReference type="Proteomes" id="UP001196509">
    <property type="component" value="Unassembled WGS sequence"/>
</dbReference>
<protein>
    <submittedName>
        <fullName evidence="2">Cupin domain-containing protein</fullName>
    </submittedName>
</protein>
<dbReference type="Gene3D" id="2.60.120.10">
    <property type="entry name" value="Jelly Rolls"/>
    <property type="match status" value="1"/>
</dbReference>
<name>A0AAE2ZMJ6_9HYPH</name>
<dbReference type="SUPFAM" id="SSF51182">
    <property type="entry name" value="RmlC-like cupins"/>
    <property type="match status" value="1"/>
</dbReference>
<proteinExistence type="predicted"/>
<feature type="domain" description="Cupin type-2" evidence="1">
    <location>
        <begin position="41"/>
        <end position="105"/>
    </location>
</feature>
<evidence type="ECO:0000259" key="1">
    <source>
        <dbReference type="Pfam" id="PF07883"/>
    </source>
</evidence>
<dbReference type="InterPro" id="IPR014710">
    <property type="entry name" value="RmlC-like_jellyroll"/>
</dbReference>
<gene>
    <name evidence="2" type="ORF">K1W69_02675</name>
</gene>
<dbReference type="AlphaFoldDB" id="A0AAE2ZMJ6"/>
<dbReference type="PANTHER" id="PTHR36440">
    <property type="entry name" value="PUTATIVE (AFU_ORTHOLOGUE AFUA_8G07350)-RELATED"/>
    <property type="match status" value="1"/>
</dbReference>
<organism evidence="2 3">
    <name type="scientific">Flavimaribacter sediminis</name>
    <dbReference type="NCBI Taxonomy" id="2865987"/>
    <lineage>
        <taxon>Bacteria</taxon>
        <taxon>Pseudomonadati</taxon>
        <taxon>Pseudomonadota</taxon>
        <taxon>Alphaproteobacteria</taxon>
        <taxon>Hyphomicrobiales</taxon>
        <taxon>Rhizobiaceae</taxon>
        <taxon>Flavimaribacter</taxon>
    </lineage>
</organism>
<evidence type="ECO:0000313" key="3">
    <source>
        <dbReference type="Proteomes" id="UP001196509"/>
    </source>
</evidence>
<accession>A0AAE2ZMJ6</accession>
<dbReference type="PANTHER" id="PTHR36440:SF1">
    <property type="entry name" value="PUTATIVE (AFU_ORTHOLOGUE AFUA_8G07350)-RELATED"/>
    <property type="match status" value="1"/>
</dbReference>
<dbReference type="EMBL" id="JAICBX010000001">
    <property type="protein sequence ID" value="MBW8636077.1"/>
    <property type="molecule type" value="Genomic_DNA"/>
</dbReference>